<dbReference type="Pfam" id="PF01391">
    <property type="entry name" value="Collagen"/>
    <property type="match status" value="1"/>
</dbReference>
<sequence>MSCHSCKRRRRKCCTGPTGPRGDIGPTGPAGTNGTNGMNGMNGTNGTNGTDGSTGPTGPTGDAGAANEFWCLRETKPEGTDGGTAVVGWNTRELSVLMPSPSAGADVVLDVITHVITIQPGMYYIIGHSIALDLDSTKLALRDGAVLAVNGLSVDMQNNNSTQIALVQGFFTVFVPTGYLLQQFAQTGAVNTGLGVAVNEGTEIYSTIVITKLT</sequence>
<evidence type="ECO:0000256" key="1">
    <source>
        <dbReference type="SAM" id="MobiDB-lite"/>
    </source>
</evidence>
<organism evidence="2">
    <name type="scientific">Pithovirus LCPAC401</name>
    <dbReference type="NCBI Taxonomy" id="2506595"/>
    <lineage>
        <taxon>Viruses</taxon>
        <taxon>Pithoviruses</taxon>
    </lineage>
</organism>
<evidence type="ECO:0000313" key="2">
    <source>
        <dbReference type="EMBL" id="QBK92781.1"/>
    </source>
</evidence>
<proteinExistence type="predicted"/>
<accession>A0A481ZDN2</accession>
<dbReference type="EMBL" id="MK500582">
    <property type="protein sequence ID" value="QBK92781.1"/>
    <property type="molecule type" value="Genomic_DNA"/>
</dbReference>
<feature type="region of interest" description="Disordered" evidence="1">
    <location>
        <begin position="11"/>
        <end position="65"/>
    </location>
</feature>
<feature type="compositionally biased region" description="Low complexity" evidence="1">
    <location>
        <begin position="26"/>
        <end position="65"/>
    </location>
</feature>
<dbReference type="PANTHER" id="PTHR24637">
    <property type="entry name" value="COLLAGEN"/>
    <property type="match status" value="1"/>
</dbReference>
<protein>
    <submittedName>
        <fullName evidence="2">Collagen triple helix repeat protein</fullName>
    </submittedName>
</protein>
<keyword evidence="2" id="KW-0176">Collagen</keyword>
<name>A0A481ZDN2_9VIRU</name>
<dbReference type="PANTHER" id="PTHR24637:SF421">
    <property type="entry name" value="CUTICLE COLLAGEN DPY-2"/>
    <property type="match status" value="1"/>
</dbReference>
<gene>
    <name evidence="2" type="ORF">LCPAC401_04190</name>
</gene>
<dbReference type="InterPro" id="IPR008160">
    <property type="entry name" value="Collagen"/>
</dbReference>
<reference evidence="2" key="1">
    <citation type="journal article" date="2019" name="MBio">
        <title>Virus Genomes from Deep Sea Sediments Expand the Ocean Megavirome and Support Independent Origins of Viral Gigantism.</title>
        <authorList>
            <person name="Backstrom D."/>
            <person name="Yutin N."/>
            <person name="Jorgensen S.L."/>
            <person name="Dharamshi J."/>
            <person name="Homa F."/>
            <person name="Zaremba-Niedwiedzka K."/>
            <person name="Spang A."/>
            <person name="Wolf Y.I."/>
            <person name="Koonin E.V."/>
            <person name="Ettema T.J."/>
        </authorList>
    </citation>
    <scope>NUCLEOTIDE SEQUENCE</scope>
</reference>